<dbReference type="Gene3D" id="3.40.50.300">
    <property type="entry name" value="P-loop containing nucleotide triphosphate hydrolases"/>
    <property type="match status" value="1"/>
</dbReference>
<evidence type="ECO:0000313" key="2">
    <source>
        <dbReference type="EMBL" id="AWB50494.1"/>
    </source>
</evidence>
<evidence type="ECO:0000313" key="3">
    <source>
        <dbReference type="Proteomes" id="UP000244496"/>
    </source>
</evidence>
<accession>A0A2S0URP8</accession>
<keyword evidence="2" id="KW-0614">Plasmid</keyword>
<geneLocation type="plasmid" evidence="2">
    <name>unnamed1</name>
</geneLocation>
<evidence type="ECO:0000259" key="1">
    <source>
        <dbReference type="Pfam" id="PF00534"/>
    </source>
</evidence>
<dbReference type="SUPFAM" id="SSF52540">
    <property type="entry name" value="P-loop containing nucleoside triphosphate hydrolases"/>
    <property type="match status" value="1"/>
</dbReference>
<feature type="domain" description="Glycosyl transferase family 1" evidence="1">
    <location>
        <begin position="448"/>
        <end position="595"/>
    </location>
</feature>
<dbReference type="Pfam" id="PF00534">
    <property type="entry name" value="Glycos_transf_1"/>
    <property type="match status" value="1"/>
</dbReference>
<dbReference type="InterPro" id="IPR027417">
    <property type="entry name" value="P-loop_NTPase"/>
</dbReference>
<sequence>MGSQLPGRFTIDPDGFARHHTGLGQMVMTPEDAQPPFRIILILCAMRTGSNLLCSMLRSIPGHAAFFEVFAGHGVEGLQHLPDCQAALEPRLGLHHDDKDALLAARAADPVGFFDALCAAARSVGHSSLSLKVLTDQLSAAHLDALLRRPHVSVLFLTRSRIARHISAVKGDILQNFLGVDTTGLQPTLSLAPFLQDAFDTDRILEGFHHQVRKSGVPRGLLSYEFDLDIAPHARFARLGAALRDIGVAADLSSAVTEDWIVKQDRAAHWTAKIANGFEIETALAGLGLADYARDEPLRDILPTSLPHAAQVMTPRNHLLLDEGGYNHAYSADPVISFTAIQYGRSFLAEWMIGPHPAFGTRRGVHFLKPTWTMEQPDLSALLAAIRQAEACNPGHVFVAMHVSDAEAARYRAHGVPSVPGNPNLFADESIVTCDADPHPDLPMSDAIYVARLEPWKRHELASKLTKPLFVYANPDSPVAEAQMQLLQQTCPTALFVNHQLGQGQYHYLKRPEMVRALASARVSLALSSVEGCMRASSEALFAGLPVVSIDSVGGRDIFYSPDTALIVDDTPEAVRDGVAEMLSRRLTRAEVRRATMARVKEERTRFLDAANRIVADHFGPLAPEIRMEPLLDFTVRYTPLSTMIEAIR</sequence>
<organism evidence="2 3">
    <name type="scientific">Paragemmobacter aquarius</name>
    <dbReference type="NCBI Taxonomy" id="2169400"/>
    <lineage>
        <taxon>Bacteria</taxon>
        <taxon>Pseudomonadati</taxon>
        <taxon>Pseudomonadota</taxon>
        <taxon>Alphaproteobacteria</taxon>
        <taxon>Rhodobacterales</taxon>
        <taxon>Paracoccaceae</taxon>
        <taxon>Paragemmobacter</taxon>
    </lineage>
</organism>
<name>A0A2S0URP8_9RHOB</name>
<dbReference type="KEGG" id="geh:HYN69_17930"/>
<dbReference type="GO" id="GO:0016757">
    <property type="term" value="F:glycosyltransferase activity"/>
    <property type="evidence" value="ECO:0007669"/>
    <property type="project" value="InterPro"/>
</dbReference>
<reference evidence="2 3" key="1">
    <citation type="submission" date="2018-04" db="EMBL/GenBank/DDBJ databases">
        <title>Genome sequencing of Gemmobacter.</title>
        <authorList>
            <person name="Yi H."/>
            <person name="Baek M.-G."/>
        </authorList>
    </citation>
    <scope>NUCLEOTIDE SEQUENCE [LARGE SCALE GENOMIC DNA]</scope>
    <source>
        <strain evidence="2 3">HYN0069</strain>
        <plasmid evidence="3">Plasmid unnamed1</plasmid>
    </source>
</reference>
<dbReference type="SUPFAM" id="SSF53756">
    <property type="entry name" value="UDP-Glycosyltransferase/glycogen phosphorylase"/>
    <property type="match status" value="1"/>
</dbReference>
<dbReference type="AlphaFoldDB" id="A0A2S0URP8"/>
<protein>
    <recommendedName>
        <fullName evidence="1">Glycosyl transferase family 1 domain-containing protein</fullName>
    </recommendedName>
</protein>
<proteinExistence type="predicted"/>
<dbReference type="InterPro" id="IPR001296">
    <property type="entry name" value="Glyco_trans_1"/>
</dbReference>
<dbReference type="Gene3D" id="3.40.50.2000">
    <property type="entry name" value="Glycogen Phosphorylase B"/>
    <property type="match status" value="1"/>
</dbReference>
<dbReference type="EMBL" id="CP028919">
    <property type="protein sequence ID" value="AWB50494.1"/>
    <property type="molecule type" value="Genomic_DNA"/>
</dbReference>
<dbReference type="Proteomes" id="UP000244496">
    <property type="component" value="Plasmid unnamed1"/>
</dbReference>
<keyword evidence="3" id="KW-1185">Reference proteome</keyword>
<gene>
    <name evidence="2" type="ORF">HYN69_17930</name>
</gene>